<proteinExistence type="predicted"/>
<keyword evidence="2" id="KW-1185">Reference proteome</keyword>
<dbReference type="Pfam" id="PF03692">
    <property type="entry name" value="CxxCxxCC"/>
    <property type="match status" value="1"/>
</dbReference>
<dbReference type="AlphaFoldDB" id="A0AAD1C3Y2"/>
<dbReference type="InterPro" id="IPR005358">
    <property type="entry name" value="Puta_zinc/iron-chelating_dom"/>
</dbReference>
<sequence>MIRALLPHACFPTMKTLMIVGADLDRTDTWIKYDKTMCHACVSSCCTMPVEARLNDLIRLELVAEFERGEPPKNIAKRLMKDGVVERYNQKTGIFTLTRMGNNDCYFLDRKSRLCTVYDKRPDTCRNHPRIGPRPGYCAFKPKD</sequence>
<gene>
    <name evidence="1" type="ORF">KF707C_53530</name>
</gene>
<organism evidence="1 2">
    <name type="scientific">Metapseudomonas furukawaii</name>
    <name type="common">Pseudomonas furukawaii</name>
    <dbReference type="NCBI Taxonomy" id="1149133"/>
    <lineage>
        <taxon>Bacteria</taxon>
        <taxon>Pseudomonadati</taxon>
        <taxon>Pseudomonadota</taxon>
        <taxon>Gammaproteobacteria</taxon>
        <taxon>Pseudomonadales</taxon>
        <taxon>Pseudomonadaceae</taxon>
        <taxon>Metapseudomonas</taxon>
    </lineage>
</organism>
<evidence type="ECO:0008006" key="3">
    <source>
        <dbReference type="Google" id="ProtNLM"/>
    </source>
</evidence>
<name>A0AAD1C3Y2_METFU</name>
<protein>
    <recommendedName>
        <fullName evidence="3">Fe-S-oxidoreductase</fullName>
    </recommendedName>
</protein>
<dbReference type="PANTHER" id="PTHR35866:SF1">
    <property type="entry name" value="YKGJ FAMILY CYSTEINE CLUSTER PROTEIN"/>
    <property type="match status" value="1"/>
</dbReference>
<dbReference type="PANTHER" id="PTHR35866">
    <property type="entry name" value="PUTATIVE-RELATED"/>
    <property type="match status" value="1"/>
</dbReference>
<reference evidence="2" key="1">
    <citation type="submission" date="2015-05" db="EMBL/GenBank/DDBJ databases">
        <title>Draft genome sequencing of a biphenyl-degrading bacterium, Pseudomonas balearica KF707 (=NBRC110670).</title>
        <authorList>
            <person name="Kimura N."/>
            <person name="Hirose J."/>
            <person name="Watanabe T."/>
            <person name="Suenaga H."/>
            <person name="Fujihara H."/>
            <person name="Noguchi M."/>
            <person name="Hashimoto M."/>
            <person name="Shimodaira J."/>
            <person name="Tsuchikane K."/>
            <person name="Hosoyama A."/>
            <person name="Yamazoe A."/>
            <person name="Fujita N."/>
            <person name="Furukawa K."/>
        </authorList>
    </citation>
    <scope>NUCLEOTIDE SEQUENCE [LARGE SCALE GENOMIC DNA]</scope>
    <source>
        <strain evidence="2">DSM 10086 / NBRC 110670 / KF707</strain>
    </source>
</reference>
<evidence type="ECO:0000313" key="1">
    <source>
        <dbReference type="EMBL" id="BAU77041.1"/>
    </source>
</evidence>
<dbReference type="EMBL" id="AP014862">
    <property type="protein sequence ID" value="BAU77041.1"/>
    <property type="molecule type" value="Genomic_DNA"/>
</dbReference>
<dbReference type="Proteomes" id="UP000218554">
    <property type="component" value="Chromosome"/>
</dbReference>
<dbReference type="KEGG" id="pfuw:KF707C_53530"/>
<reference evidence="1 2" key="2">
    <citation type="journal article" date="2017" name="Int. J. Syst. Evol. Microbiol.">
        <title>Pseudomonas furukawaii sp. nov., a polychlorinated biphenyl-degrading bacterium isolated from biphenyl-contaminated soil in Japan.</title>
        <authorList>
            <person name="Kimura N."/>
            <person name="Watanabe T."/>
            <person name="Suenaga H."/>
            <person name="Fujihara H."/>
            <person name="Futagami T."/>
            <person name="Goto M."/>
            <person name="Hanada S."/>
            <person name="Hirose J."/>
        </authorList>
    </citation>
    <scope>NUCLEOTIDE SEQUENCE [LARGE SCALE GENOMIC DNA]</scope>
    <source>
        <strain evidence="2">DSM 10086 / NBRC 110670 / KF707</strain>
    </source>
</reference>
<accession>A0AAD1C3Y2</accession>
<evidence type="ECO:0000313" key="2">
    <source>
        <dbReference type="Proteomes" id="UP000218554"/>
    </source>
</evidence>